<dbReference type="SMART" id="SM00167">
    <property type="entry name" value="VPS9"/>
    <property type="match status" value="1"/>
</dbReference>
<dbReference type="PANTHER" id="PTHR23101:SF97">
    <property type="entry name" value="DOMAIN PROTEIN, PUTATIVE (AFU_ORTHOLOGUE AFUA_2G10890)-RELATED"/>
    <property type="match status" value="1"/>
</dbReference>
<dbReference type="GO" id="GO:0016192">
    <property type="term" value="P:vesicle-mediated transport"/>
    <property type="evidence" value="ECO:0007669"/>
    <property type="project" value="InterPro"/>
</dbReference>
<evidence type="ECO:0000313" key="4">
    <source>
        <dbReference type="Proteomes" id="UP000070444"/>
    </source>
</evidence>
<dbReference type="InterPro" id="IPR003123">
    <property type="entry name" value="VPS9"/>
</dbReference>
<evidence type="ECO:0000313" key="3">
    <source>
        <dbReference type="EMBL" id="KXN73950.1"/>
    </source>
</evidence>
<name>A0A137PG51_CONC2</name>
<dbReference type="GO" id="GO:0005085">
    <property type="term" value="F:guanyl-nucleotide exchange factor activity"/>
    <property type="evidence" value="ECO:0007669"/>
    <property type="project" value="InterPro"/>
</dbReference>
<evidence type="ECO:0000259" key="2">
    <source>
        <dbReference type="PROSITE" id="PS51205"/>
    </source>
</evidence>
<proteinExistence type="predicted"/>
<gene>
    <name evidence="3" type="ORF">CONCODRAFT_3020</name>
</gene>
<dbReference type="AlphaFoldDB" id="A0A137PG51"/>
<dbReference type="GO" id="GO:0030139">
    <property type="term" value="C:endocytic vesicle"/>
    <property type="evidence" value="ECO:0007669"/>
    <property type="project" value="TreeGrafter"/>
</dbReference>
<feature type="region of interest" description="Disordered" evidence="1">
    <location>
        <begin position="231"/>
        <end position="253"/>
    </location>
</feature>
<dbReference type="GO" id="GO:0031267">
    <property type="term" value="F:small GTPase binding"/>
    <property type="evidence" value="ECO:0007669"/>
    <property type="project" value="TreeGrafter"/>
</dbReference>
<dbReference type="OrthoDB" id="10264848at2759"/>
<dbReference type="PROSITE" id="PS51205">
    <property type="entry name" value="VPS9"/>
    <property type="match status" value="1"/>
</dbReference>
<sequence length="502" mass="56988">MEIEYKSSIIQLVIISKSLSSIETINLFQPNEPLSSEKILEFKLRNLEDSNLKHKIMLTVLKVVDQIQATHRPVQDKLAQKVQELYIQIIDDYPQINIIENIEDFVTNQIYPKLFAYGQDAKQDELIDSKIIVLNKFEIQLRVLDPYLEENSERYNLLILASKRAGDVLKKINNSTSPKDKLNIIILAHEELSGSLISENDVQYLNFETNNNYKPIEIELTDLNKVDPCKVELPSSPVDDDGDSENNSKEIELNDINDAELNCTIESDQPPPLPKRNSHIEDSRRMISADELLPLLIYSIIISNPSNIYSNLKYIQRFRHVDGITDRESYCLTNMLAALSYIETFDIQSINPPSSKIQSPQLNEQANSTAASSSLSISNVANISKDVTGEGVRAFSGMMDMVMGRFWSPTPKPISQEPTPNVTPPLVPVDSTTAATRTSLDQETAESKLKKLNLVTKNRPQFNQSFKTEKFENLKVSELKDLFDNYSELINYLTELENIINN</sequence>
<dbReference type="Pfam" id="PF02204">
    <property type="entry name" value="VPS9"/>
    <property type="match status" value="1"/>
</dbReference>
<dbReference type="STRING" id="796925.A0A137PG51"/>
<dbReference type="EMBL" id="KQ964429">
    <property type="protein sequence ID" value="KXN73950.1"/>
    <property type="molecule type" value="Genomic_DNA"/>
</dbReference>
<dbReference type="Gene3D" id="1.20.1050.80">
    <property type="entry name" value="VPS9 domain"/>
    <property type="match status" value="1"/>
</dbReference>
<feature type="domain" description="VPS9" evidence="2">
    <location>
        <begin position="121"/>
        <end position="351"/>
    </location>
</feature>
<dbReference type="Proteomes" id="UP000070444">
    <property type="component" value="Unassembled WGS sequence"/>
</dbReference>
<accession>A0A137PG51</accession>
<organism evidence="3 4">
    <name type="scientific">Conidiobolus coronatus (strain ATCC 28846 / CBS 209.66 / NRRL 28638)</name>
    <name type="common">Delacroixia coronata</name>
    <dbReference type="NCBI Taxonomy" id="796925"/>
    <lineage>
        <taxon>Eukaryota</taxon>
        <taxon>Fungi</taxon>
        <taxon>Fungi incertae sedis</taxon>
        <taxon>Zoopagomycota</taxon>
        <taxon>Entomophthoromycotina</taxon>
        <taxon>Entomophthoromycetes</taxon>
        <taxon>Entomophthorales</taxon>
        <taxon>Ancylistaceae</taxon>
        <taxon>Conidiobolus</taxon>
    </lineage>
</organism>
<keyword evidence="4" id="KW-1185">Reference proteome</keyword>
<dbReference type="PANTHER" id="PTHR23101">
    <property type="entry name" value="RAB GDP/GTP EXCHANGE FACTOR"/>
    <property type="match status" value="1"/>
</dbReference>
<dbReference type="GO" id="GO:0005829">
    <property type="term" value="C:cytosol"/>
    <property type="evidence" value="ECO:0007669"/>
    <property type="project" value="TreeGrafter"/>
</dbReference>
<protein>
    <recommendedName>
        <fullName evidence="2">VPS9 domain-containing protein</fullName>
    </recommendedName>
</protein>
<dbReference type="InterPro" id="IPR045046">
    <property type="entry name" value="Vps9-like"/>
</dbReference>
<evidence type="ECO:0000256" key="1">
    <source>
        <dbReference type="SAM" id="MobiDB-lite"/>
    </source>
</evidence>
<dbReference type="InterPro" id="IPR037191">
    <property type="entry name" value="VPS9_dom_sf"/>
</dbReference>
<reference evidence="3 4" key="1">
    <citation type="journal article" date="2015" name="Genome Biol. Evol.">
        <title>Phylogenomic analyses indicate that early fungi evolved digesting cell walls of algal ancestors of land plants.</title>
        <authorList>
            <person name="Chang Y."/>
            <person name="Wang S."/>
            <person name="Sekimoto S."/>
            <person name="Aerts A.L."/>
            <person name="Choi C."/>
            <person name="Clum A."/>
            <person name="LaButti K.M."/>
            <person name="Lindquist E.A."/>
            <person name="Yee Ngan C."/>
            <person name="Ohm R.A."/>
            <person name="Salamov A.A."/>
            <person name="Grigoriev I.V."/>
            <person name="Spatafora J.W."/>
            <person name="Berbee M.L."/>
        </authorList>
    </citation>
    <scope>NUCLEOTIDE SEQUENCE [LARGE SCALE GENOMIC DNA]</scope>
    <source>
        <strain evidence="3 4">NRRL 28638</strain>
    </source>
</reference>
<dbReference type="SUPFAM" id="SSF109993">
    <property type="entry name" value="VPS9 domain"/>
    <property type="match status" value="1"/>
</dbReference>